<dbReference type="EMBL" id="CM042009">
    <property type="protein sequence ID" value="KAI3788925.1"/>
    <property type="molecule type" value="Genomic_DNA"/>
</dbReference>
<sequence length="113" mass="12768">MCISSRDFLEYSGDDEVGMIHSDKISSEMRGEMIFLIEVLPVLPLSNKTSFCFFAYNQIETDGSRKVDRNCKEGRYTSGEGVEKNKCFFFSLQLTILILLRFSPPSSSSLSLS</sequence>
<evidence type="ECO:0000313" key="2">
    <source>
        <dbReference type="Proteomes" id="UP001055811"/>
    </source>
</evidence>
<keyword evidence="2" id="KW-1185">Reference proteome</keyword>
<dbReference type="Proteomes" id="UP001055811">
    <property type="component" value="Linkage Group LG01"/>
</dbReference>
<protein>
    <submittedName>
        <fullName evidence="1">Uncharacterized protein</fullName>
    </submittedName>
</protein>
<comment type="caution">
    <text evidence="1">The sequence shown here is derived from an EMBL/GenBank/DDBJ whole genome shotgun (WGS) entry which is preliminary data.</text>
</comment>
<evidence type="ECO:0000313" key="1">
    <source>
        <dbReference type="EMBL" id="KAI3788925.1"/>
    </source>
</evidence>
<accession>A0ACB9GZM8</accession>
<reference evidence="1 2" key="2">
    <citation type="journal article" date="2022" name="Mol. Ecol. Resour.">
        <title>The genomes of chicory, endive, great burdock and yacon provide insights into Asteraceae paleo-polyploidization history and plant inulin production.</title>
        <authorList>
            <person name="Fan W."/>
            <person name="Wang S."/>
            <person name="Wang H."/>
            <person name="Wang A."/>
            <person name="Jiang F."/>
            <person name="Liu H."/>
            <person name="Zhao H."/>
            <person name="Xu D."/>
            <person name="Zhang Y."/>
        </authorList>
    </citation>
    <scope>NUCLEOTIDE SEQUENCE [LARGE SCALE GENOMIC DNA]</scope>
    <source>
        <strain evidence="2">cv. Punajuju</strain>
        <tissue evidence="1">Leaves</tissue>
    </source>
</reference>
<gene>
    <name evidence="1" type="ORF">L2E82_01707</name>
</gene>
<reference evidence="2" key="1">
    <citation type="journal article" date="2022" name="Mol. Ecol. Resour.">
        <title>The genomes of chicory, endive, great burdock and yacon provide insights into Asteraceae palaeo-polyploidization history and plant inulin production.</title>
        <authorList>
            <person name="Fan W."/>
            <person name="Wang S."/>
            <person name="Wang H."/>
            <person name="Wang A."/>
            <person name="Jiang F."/>
            <person name="Liu H."/>
            <person name="Zhao H."/>
            <person name="Xu D."/>
            <person name="Zhang Y."/>
        </authorList>
    </citation>
    <scope>NUCLEOTIDE SEQUENCE [LARGE SCALE GENOMIC DNA]</scope>
    <source>
        <strain evidence="2">cv. Punajuju</strain>
    </source>
</reference>
<proteinExistence type="predicted"/>
<organism evidence="1 2">
    <name type="scientific">Cichorium intybus</name>
    <name type="common">Chicory</name>
    <dbReference type="NCBI Taxonomy" id="13427"/>
    <lineage>
        <taxon>Eukaryota</taxon>
        <taxon>Viridiplantae</taxon>
        <taxon>Streptophyta</taxon>
        <taxon>Embryophyta</taxon>
        <taxon>Tracheophyta</taxon>
        <taxon>Spermatophyta</taxon>
        <taxon>Magnoliopsida</taxon>
        <taxon>eudicotyledons</taxon>
        <taxon>Gunneridae</taxon>
        <taxon>Pentapetalae</taxon>
        <taxon>asterids</taxon>
        <taxon>campanulids</taxon>
        <taxon>Asterales</taxon>
        <taxon>Asteraceae</taxon>
        <taxon>Cichorioideae</taxon>
        <taxon>Cichorieae</taxon>
        <taxon>Cichoriinae</taxon>
        <taxon>Cichorium</taxon>
    </lineage>
</organism>
<name>A0ACB9GZM8_CICIN</name>